<dbReference type="InterPro" id="IPR022796">
    <property type="entry name" value="Chloroa_b-bind"/>
</dbReference>
<keyword evidence="2" id="KW-1185">Reference proteome</keyword>
<dbReference type="EMBL" id="JAZAQF010000023">
    <property type="protein sequence ID" value="MFG3816888.1"/>
    <property type="molecule type" value="Genomic_DNA"/>
</dbReference>
<dbReference type="Gene3D" id="1.10.3460.10">
    <property type="entry name" value="Chlorophyll a/b binding protein domain"/>
    <property type="match status" value="1"/>
</dbReference>
<name>A0ABW7CAD1_9CYAN</name>
<reference evidence="2" key="1">
    <citation type="journal article" date="2024" name="Algal Res.">
        <title>Biochemical, toxicological and genomic investigation of a high-biomass producing Limnothrix strain isolated from Italian shallow drinking water reservoir.</title>
        <authorList>
            <person name="Simonazzi M."/>
            <person name="Shishido T.K."/>
            <person name="Delbaje E."/>
            <person name="Wahlsten M."/>
            <person name="Fewer D.P."/>
            <person name="Sivonen K."/>
            <person name="Pezzolesi L."/>
            <person name="Pistocchi R."/>
        </authorList>
    </citation>
    <scope>NUCLEOTIDE SEQUENCE [LARGE SCALE GENOMIC DNA]</scope>
    <source>
        <strain evidence="2">LRLZ20PSL1</strain>
    </source>
</reference>
<dbReference type="RefSeq" id="WP_393010923.1">
    <property type="nucleotide sequence ID" value="NZ_JAZAQF010000023.1"/>
</dbReference>
<gene>
    <name evidence="1" type="ORF">VPK24_04495</name>
</gene>
<sequence length="50" mass="5616">MKTNSRTAHPWGFTATAEVWNGRLAMLGILAAMVTELLSRQGVMHFWGLR</sequence>
<evidence type="ECO:0000313" key="2">
    <source>
        <dbReference type="Proteomes" id="UP001604335"/>
    </source>
</evidence>
<evidence type="ECO:0000313" key="1">
    <source>
        <dbReference type="EMBL" id="MFG3816888.1"/>
    </source>
</evidence>
<dbReference type="Pfam" id="PF00504">
    <property type="entry name" value="Chloroa_b-bind"/>
    <property type="match status" value="1"/>
</dbReference>
<proteinExistence type="predicted"/>
<protein>
    <submittedName>
        <fullName evidence="1">Chlorophyll a/b-binding protein</fullName>
    </submittedName>
</protein>
<dbReference type="SUPFAM" id="SSF103511">
    <property type="entry name" value="Chlorophyll a-b binding protein"/>
    <property type="match status" value="1"/>
</dbReference>
<comment type="caution">
    <text evidence="1">The sequence shown here is derived from an EMBL/GenBank/DDBJ whole genome shotgun (WGS) entry which is preliminary data.</text>
</comment>
<dbReference type="Proteomes" id="UP001604335">
    <property type="component" value="Unassembled WGS sequence"/>
</dbReference>
<organism evidence="1 2">
    <name type="scientific">Limnothrix redekei LRLZ20PSL1</name>
    <dbReference type="NCBI Taxonomy" id="3112953"/>
    <lineage>
        <taxon>Bacteria</taxon>
        <taxon>Bacillati</taxon>
        <taxon>Cyanobacteriota</taxon>
        <taxon>Cyanophyceae</taxon>
        <taxon>Pseudanabaenales</taxon>
        <taxon>Pseudanabaenaceae</taxon>
        <taxon>Limnothrix</taxon>
    </lineage>
</organism>
<accession>A0ABW7CAD1</accession>